<dbReference type="PANTHER" id="PTHR42928">
    <property type="entry name" value="TRICARBOXYLATE-BINDING PROTEIN"/>
    <property type="match status" value="1"/>
</dbReference>
<evidence type="ECO:0000313" key="4">
    <source>
        <dbReference type="Proteomes" id="UP000189369"/>
    </source>
</evidence>
<dbReference type="Pfam" id="PF03401">
    <property type="entry name" value="TctC"/>
    <property type="match status" value="1"/>
</dbReference>
<dbReference type="CDD" id="cd07012">
    <property type="entry name" value="PBP2_Bug_TTT"/>
    <property type="match status" value="1"/>
</dbReference>
<sequence length="326" mass="34417">MKKTHSKGLSFAAAVFLAYQCMSPAVASGPIELVVAYSAGGVSDLMGRNLAVNVESGLNQKMIVQNRPGAAGMVGTDFVYKAKPDGQTVLLARIATLAVAPNLQKVPYDPAGFTPLGLIATDPFVCVTSARKELSNVDAVKKVLAERPGTLTYSSSGVGSLNQFAVLRFLEALGAEQPLRAAAHIPSQGEGPALTAVAGGHIDLFCGNVGPVMPQVQSGTVNALFVTSQERIPGLDDVPTAQEIGLAELEEIVGWSALMGPPNMDEQTVTKYVAALEKMKNDAAWQQFIKKMGSEPRVLDPADTATFISNQQALYKEMALRMGIKK</sequence>
<gene>
    <name evidence="3" type="ORF">PAEH1_08060</name>
</gene>
<dbReference type="PIRSF" id="PIRSF017082">
    <property type="entry name" value="YflP"/>
    <property type="match status" value="1"/>
</dbReference>
<feature type="signal peptide" evidence="2">
    <location>
        <begin position="1"/>
        <end position="27"/>
    </location>
</feature>
<dbReference type="InterPro" id="IPR005064">
    <property type="entry name" value="BUG"/>
</dbReference>
<dbReference type="Gene3D" id="3.40.190.150">
    <property type="entry name" value="Bordetella uptake gene, domain 1"/>
    <property type="match status" value="1"/>
</dbReference>
<evidence type="ECO:0000256" key="1">
    <source>
        <dbReference type="ARBA" id="ARBA00006987"/>
    </source>
</evidence>
<dbReference type="EMBL" id="CP019697">
    <property type="protein sequence ID" value="AQS51524.1"/>
    <property type="molecule type" value="Genomic_DNA"/>
</dbReference>
<evidence type="ECO:0000256" key="2">
    <source>
        <dbReference type="SAM" id="SignalP"/>
    </source>
</evidence>
<accession>A0A1U9K0L3</accession>
<dbReference type="PANTHER" id="PTHR42928:SF5">
    <property type="entry name" value="BLR1237 PROTEIN"/>
    <property type="match status" value="1"/>
</dbReference>
<evidence type="ECO:0000313" key="3">
    <source>
        <dbReference type="EMBL" id="AQS51524.1"/>
    </source>
</evidence>
<dbReference type="InterPro" id="IPR042100">
    <property type="entry name" value="Bug_dom1"/>
</dbReference>
<dbReference type="KEGG" id="phn:PAEH1_08060"/>
<protein>
    <recommendedName>
        <fullName evidence="5">ABC transporter substrate-binding protein</fullName>
    </recommendedName>
</protein>
<dbReference type="Gene3D" id="3.40.190.10">
    <property type="entry name" value="Periplasmic binding protein-like II"/>
    <property type="match status" value="1"/>
</dbReference>
<name>A0A1U9K0L3_9BURK</name>
<dbReference type="AlphaFoldDB" id="A0A1U9K0L3"/>
<dbReference type="STRING" id="643674.PAEH1_08060"/>
<proteinExistence type="inferred from homology"/>
<organism evidence="3 4">
    <name type="scientific">Paenalcaligenes hominis</name>
    <dbReference type="NCBI Taxonomy" id="643674"/>
    <lineage>
        <taxon>Bacteria</taxon>
        <taxon>Pseudomonadati</taxon>
        <taxon>Pseudomonadota</taxon>
        <taxon>Betaproteobacteria</taxon>
        <taxon>Burkholderiales</taxon>
        <taxon>Alcaligenaceae</taxon>
        <taxon>Paenalcaligenes</taxon>
    </lineage>
</organism>
<keyword evidence="2" id="KW-0732">Signal</keyword>
<feature type="chain" id="PRO_5012369186" description="ABC transporter substrate-binding protein" evidence="2">
    <location>
        <begin position="28"/>
        <end position="326"/>
    </location>
</feature>
<dbReference type="Proteomes" id="UP000189369">
    <property type="component" value="Chromosome"/>
</dbReference>
<dbReference type="SUPFAM" id="SSF53850">
    <property type="entry name" value="Periplasmic binding protein-like II"/>
    <property type="match status" value="1"/>
</dbReference>
<comment type="similarity">
    <text evidence="1">Belongs to the UPF0065 (bug) family.</text>
</comment>
<reference evidence="3 4" key="1">
    <citation type="submission" date="2017-01" db="EMBL/GenBank/DDBJ databases">
        <title>Complete Genome Sequence of Paenalcaligenes hominis, Isolated from a paraplegic Patient with neurogenic bladder.</title>
        <authorList>
            <person name="Mukhopadhyay R."/>
            <person name="Joaquin J."/>
            <person name="Hogue R."/>
            <person name="Kilaru A."/>
            <person name="Jospin G."/>
            <person name="Mars K."/>
            <person name="Eisen J.A."/>
            <person name="Chaturvedi V."/>
        </authorList>
    </citation>
    <scope>NUCLEOTIDE SEQUENCE [LARGE SCALE GENOMIC DNA]</scope>
    <source>
        <strain evidence="3 4">15S00501</strain>
    </source>
</reference>
<evidence type="ECO:0008006" key="5">
    <source>
        <dbReference type="Google" id="ProtNLM"/>
    </source>
</evidence>